<feature type="region of interest" description="Disordered" evidence="1">
    <location>
        <begin position="157"/>
        <end position="215"/>
    </location>
</feature>
<feature type="region of interest" description="Disordered" evidence="1">
    <location>
        <begin position="87"/>
        <end position="107"/>
    </location>
</feature>
<sequence length="215" mass="23731">MAPRKGDKKEEEKKKAKPTPKTKTPKATLRAKGYVAYTAKGFRGELVDRGRYVKCQLPVRRVDPDQPNHRICGATIQNKKRAIQSHYRQAHEVDSARDRDTKKDASRPWTCPCGADHENWTSHLQHIRKVHGVRGVTKAIREAGGLLKSGARLDPKTGLVKAKEEEEGEDDNDDDEGLFVPPHQDGPRDPKFDDDDHDGGFGPSGAAGGLIEAAA</sequence>
<reference evidence="2 3" key="1">
    <citation type="submission" date="2023-01" db="EMBL/GenBank/DDBJ databases">
        <title>Analysis of 21 Apiospora genomes using comparative genomics revels a genus with tremendous synthesis potential of carbohydrate active enzymes and secondary metabolites.</title>
        <authorList>
            <person name="Sorensen T."/>
        </authorList>
    </citation>
    <scope>NUCLEOTIDE SEQUENCE [LARGE SCALE GENOMIC DNA]</scope>
    <source>
        <strain evidence="2 3">CBS 24483</strain>
    </source>
</reference>
<feature type="compositionally biased region" description="Acidic residues" evidence="1">
    <location>
        <begin position="165"/>
        <end position="177"/>
    </location>
</feature>
<protein>
    <recommendedName>
        <fullName evidence="4">C2H2-type domain-containing protein</fullName>
    </recommendedName>
</protein>
<evidence type="ECO:0000313" key="3">
    <source>
        <dbReference type="Proteomes" id="UP001391051"/>
    </source>
</evidence>
<comment type="caution">
    <text evidence="2">The sequence shown here is derived from an EMBL/GenBank/DDBJ whole genome shotgun (WGS) entry which is preliminary data.</text>
</comment>
<proteinExistence type="predicted"/>
<name>A0ABR1PXU8_9PEZI</name>
<feature type="region of interest" description="Disordered" evidence="1">
    <location>
        <begin position="1"/>
        <end position="28"/>
    </location>
</feature>
<feature type="compositionally biased region" description="Basic and acidic residues" evidence="1">
    <location>
        <begin position="89"/>
        <end position="106"/>
    </location>
</feature>
<evidence type="ECO:0000313" key="2">
    <source>
        <dbReference type="EMBL" id="KAK7942551.1"/>
    </source>
</evidence>
<organism evidence="2 3">
    <name type="scientific">Apiospora aurea</name>
    <dbReference type="NCBI Taxonomy" id="335848"/>
    <lineage>
        <taxon>Eukaryota</taxon>
        <taxon>Fungi</taxon>
        <taxon>Dikarya</taxon>
        <taxon>Ascomycota</taxon>
        <taxon>Pezizomycotina</taxon>
        <taxon>Sordariomycetes</taxon>
        <taxon>Xylariomycetidae</taxon>
        <taxon>Amphisphaeriales</taxon>
        <taxon>Apiosporaceae</taxon>
        <taxon>Apiospora</taxon>
    </lineage>
</organism>
<dbReference type="GeneID" id="92080948"/>
<dbReference type="Proteomes" id="UP001391051">
    <property type="component" value="Unassembled WGS sequence"/>
</dbReference>
<dbReference type="EMBL" id="JAQQWE010000008">
    <property type="protein sequence ID" value="KAK7942551.1"/>
    <property type="molecule type" value="Genomic_DNA"/>
</dbReference>
<evidence type="ECO:0000256" key="1">
    <source>
        <dbReference type="SAM" id="MobiDB-lite"/>
    </source>
</evidence>
<keyword evidence="3" id="KW-1185">Reference proteome</keyword>
<feature type="compositionally biased region" description="Basic residues" evidence="1">
    <location>
        <begin position="15"/>
        <end position="24"/>
    </location>
</feature>
<evidence type="ECO:0008006" key="4">
    <source>
        <dbReference type="Google" id="ProtNLM"/>
    </source>
</evidence>
<feature type="compositionally biased region" description="Basic and acidic residues" evidence="1">
    <location>
        <begin position="1"/>
        <end position="14"/>
    </location>
</feature>
<gene>
    <name evidence="2" type="ORF">PG986_011664</name>
</gene>
<dbReference type="RefSeq" id="XP_066694582.1">
    <property type="nucleotide sequence ID" value="XM_066847886.1"/>
</dbReference>
<accession>A0ABR1PXU8</accession>